<evidence type="ECO:0000313" key="2">
    <source>
        <dbReference type="Proteomes" id="UP001054945"/>
    </source>
</evidence>
<name>A0AAV4QZP2_CAEEX</name>
<gene>
    <name evidence="1" type="ORF">CEXT_42711</name>
</gene>
<proteinExistence type="predicted"/>
<protein>
    <submittedName>
        <fullName evidence="1">Uncharacterized protein</fullName>
    </submittedName>
</protein>
<evidence type="ECO:0000313" key="1">
    <source>
        <dbReference type="EMBL" id="GIY13776.1"/>
    </source>
</evidence>
<reference evidence="1 2" key="1">
    <citation type="submission" date="2021-06" db="EMBL/GenBank/DDBJ databases">
        <title>Caerostris extrusa draft genome.</title>
        <authorList>
            <person name="Kono N."/>
            <person name="Arakawa K."/>
        </authorList>
    </citation>
    <scope>NUCLEOTIDE SEQUENCE [LARGE SCALE GENOMIC DNA]</scope>
</reference>
<accession>A0AAV4QZP2</accession>
<comment type="caution">
    <text evidence="1">The sequence shown here is derived from an EMBL/GenBank/DDBJ whole genome shotgun (WGS) entry which is preliminary data.</text>
</comment>
<keyword evidence="2" id="KW-1185">Reference proteome</keyword>
<dbReference type="Proteomes" id="UP001054945">
    <property type="component" value="Unassembled WGS sequence"/>
</dbReference>
<dbReference type="EMBL" id="BPLR01007001">
    <property type="protein sequence ID" value="GIY13776.1"/>
    <property type="molecule type" value="Genomic_DNA"/>
</dbReference>
<sequence length="98" mass="11286">MQCVCEFPLTGIINGAEQLHLGIGKPFRQSEGFFSKHMMTSFISKPCWIIDTRILESIQEISNIFLFGTKSSLIFESYLCAYLPYCNVTQKMLIFAYR</sequence>
<organism evidence="1 2">
    <name type="scientific">Caerostris extrusa</name>
    <name type="common">Bark spider</name>
    <name type="synonym">Caerostris bankana</name>
    <dbReference type="NCBI Taxonomy" id="172846"/>
    <lineage>
        <taxon>Eukaryota</taxon>
        <taxon>Metazoa</taxon>
        <taxon>Ecdysozoa</taxon>
        <taxon>Arthropoda</taxon>
        <taxon>Chelicerata</taxon>
        <taxon>Arachnida</taxon>
        <taxon>Araneae</taxon>
        <taxon>Araneomorphae</taxon>
        <taxon>Entelegynae</taxon>
        <taxon>Araneoidea</taxon>
        <taxon>Araneidae</taxon>
        <taxon>Caerostris</taxon>
    </lineage>
</organism>
<dbReference type="AlphaFoldDB" id="A0AAV4QZP2"/>